<dbReference type="Proteomes" id="UP000699042">
    <property type="component" value="Unassembled WGS sequence"/>
</dbReference>
<name>A0A9P7QSD5_9PEZI</name>
<organism evidence="2 3">
    <name type="scientific">Colletotrichum scovillei</name>
    <dbReference type="NCBI Taxonomy" id="1209932"/>
    <lineage>
        <taxon>Eukaryota</taxon>
        <taxon>Fungi</taxon>
        <taxon>Dikarya</taxon>
        <taxon>Ascomycota</taxon>
        <taxon>Pezizomycotina</taxon>
        <taxon>Sordariomycetes</taxon>
        <taxon>Hypocreomycetidae</taxon>
        <taxon>Glomerellales</taxon>
        <taxon>Glomerellaceae</taxon>
        <taxon>Colletotrichum</taxon>
        <taxon>Colletotrichum acutatum species complex</taxon>
    </lineage>
</organism>
<evidence type="ECO:0000313" key="3">
    <source>
        <dbReference type="Proteomes" id="UP000699042"/>
    </source>
</evidence>
<dbReference type="EMBL" id="JAESDN010000023">
    <property type="protein sequence ID" value="KAG7040597.1"/>
    <property type="molecule type" value="Genomic_DNA"/>
</dbReference>
<comment type="caution">
    <text evidence="2">The sequence shown here is derived from an EMBL/GenBank/DDBJ whole genome shotgun (WGS) entry which is preliminary data.</text>
</comment>
<evidence type="ECO:0000256" key="1">
    <source>
        <dbReference type="SAM" id="MobiDB-lite"/>
    </source>
</evidence>
<dbReference type="AlphaFoldDB" id="A0A9P7QSD5"/>
<protein>
    <submittedName>
        <fullName evidence="2">Uncharacterized protein</fullName>
    </submittedName>
</protein>
<gene>
    <name evidence="2" type="ORF">JMJ77_011459</name>
</gene>
<feature type="non-terminal residue" evidence="2">
    <location>
        <position position="82"/>
    </location>
</feature>
<reference evidence="2" key="1">
    <citation type="submission" date="2021-05" db="EMBL/GenBank/DDBJ databases">
        <title>Comparative genomics of three Colletotrichum scovillei strains and genetic complementation revealed genes involved fungal growth and virulence on chili pepper.</title>
        <authorList>
            <person name="Hsieh D.-K."/>
            <person name="Chuang S.-C."/>
            <person name="Chen C.-Y."/>
            <person name="Chao Y.-T."/>
            <person name="Lu M.-Y.J."/>
            <person name="Lee M.-H."/>
            <person name="Shih M.-C."/>
        </authorList>
    </citation>
    <scope>NUCLEOTIDE SEQUENCE</scope>
    <source>
        <strain evidence="2">Coll-153</strain>
    </source>
</reference>
<accession>A0A9P7QSD5</accession>
<evidence type="ECO:0000313" key="2">
    <source>
        <dbReference type="EMBL" id="KAG7040597.1"/>
    </source>
</evidence>
<sequence length="82" mass="8281">TYGRGRTPTSHNLNTPVLLLTVGRNGAESDSSDGAPASLLGGSERTVLASDPEARSSLLRPDSEGSSGFIPCPKAPSADTVG</sequence>
<feature type="region of interest" description="Disordered" evidence="1">
    <location>
        <begin position="24"/>
        <end position="82"/>
    </location>
</feature>
<proteinExistence type="predicted"/>
<keyword evidence="3" id="KW-1185">Reference proteome</keyword>